<evidence type="ECO:0000313" key="2">
    <source>
        <dbReference type="Proteomes" id="UP000054279"/>
    </source>
</evidence>
<protein>
    <submittedName>
        <fullName evidence="1">Uncharacterized protein</fullName>
    </submittedName>
</protein>
<dbReference type="AlphaFoldDB" id="A0A0C9UNN9"/>
<keyword evidence="2" id="KW-1185">Reference proteome</keyword>
<sequence>SDRTISQCKADYGIVNSHKVMQTIPDTMKHQLVLDQLELDPGRSQGPRLIKEGVHMCTGINL</sequence>
<name>A0A0C9UNN9_SPHS4</name>
<gene>
    <name evidence="1" type="ORF">M422DRAFT_92898</name>
</gene>
<proteinExistence type="predicted"/>
<dbReference type="Proteomes" id="UP000054279">
    <property type="component" value="Unassembled WGS sequence"/>
</dbReference>
<dbReference type="HOGENOM" id="CLU_2910576_0_0_1"/>
<organism evidence="1 2">
    <name type="scientific">Sphaerobolus stellatus (strain SS14)</name>
    <dbReference type="NCBI Taxonomy" id="990650"/>
    <lineage>
        <taxon>Eukaryota</taxon>
        <taxon>Fungi</taxon>
        <taxon>Dikarya</taxon>
        <taxon>Basidiomycota</taxon>
        <taxon>Agaricomycotina</taxon>
        <taxon>Agaricomycetes</taxon>
        <taxon>Phallomycetidae</taxon>
        <taxon>Geastrales</taxon>
        <taxon>Sphaerobolaceae</taxon>
        <taxon>Sphaerobolus</taxon>
    </lineage>
</organism>
<reference evidence="1 2" key="1">
    <citation type="submission" date="2014-06" db="EMBL/GenBank/DDBJ databases">
        <title>Evolutionary Origins and Diversification of the Mycorrhizal Mutualists.</title>
        <authorList>
            <consortium name="DOE Joint Genome Institute"/>
            <consortium name="Mycorrhizal Genomics Consortium"/>
            <person name="Kohler A."/>
            <person name="Kuo A."/>
            <person name="Nagy L.G."/>
            <person name="Floudas D."/>
            <person name="Copeland A."/>
            <person name="Barry K.W."/>
            <person name="Cichocki N."/>
            <person name="Veneault-Fourrey C."/>
            <person name="LaButti K."/>
            <person name="Lindquist E.A."/>
            <person name="Lipzen A."/>
            <person name="Lundell T."/>
            <person name="Morin E."/>
            <person name="Murat C."/>
            <person name="Riley R."/>
            <person name="Ohm R."/>
            <person name="Sun H."/>
            <person name="Tunlid A."/>
            <person name="Henrissat B."/>
            <person name="Grigoriev I.V."/>
            <person name="Hibbett D.S."/>
            <person name="Martin F."/>
        </authorList>
    </citation>
    <scope>NUCLEOTIDE SEQUENCE [LARGE SCALE GENOMIC DNA]</scope>
    <source>
        <strain evidence="1 2">SS14</strain>
    </source>
</reference>
<feature type="non-terminal residue" evidence="1">
    <location>
        <position position="1"/>
    </location>
</feature>
<evidence type="ECO:0000313" key="1">
    <source>
        <dbReference type="EMBL" id="KIJ44633.1"/>
    </source>
</evidence>
<dbReference type="EMBL" id="KN837116">
    <property type="protein sequence ID" value="KIJ44633.1"/>
    <property type="molecule type" value="Genomic_DNA"/>
</dbReference>
<dbReference type="OrthoDB" id="3259778at2759"/>
<feature type="non-terminal residue" evidence="1">
    <location>
        <position position="62"/>
    </location>
</feature>
<accession>A0A0C9UNN9</accession>